<dbReference type="EMBL" id="BKCJ010001624">
    <property type="protein sequence ID" value="GEU42845.1"/>
    <property type="molecule type" value="Genomic_DNA"/>
</dbReference>
<dbReference type="GO" id="GO:0004190">
    <property type="term" value="F:aspartic-type endopeptidase activity"/>
    <property type="evidence" value="ECO:0007669"/>
    <property type="project" value="UniProtKB-KW"/>
</dbReference>
<dbReference type="InterPro" id="IPR057670">
    <property type="entry name" value="SH3_retrovirus"/>
</dbReference>
<feature type="compositionally biased region" description="Polar residues" evidence="4">
    <location>
        <begin position="1020"/>
        <end position="1050"/>
    </location>
</feature>
<dbReference type="SUPFAM" id="SSF56672">
    <property type="entry name" value="DNA/RNA polymerases"/>
    <property type="match status" value="1"/>
</dbReference>
<feature type="region of interest" description="Disordered" evidence="4">
    <location>
        <begin position="1005"/>
        <end position="1050"/>
    </location>
</feature>
<evidence type="ECO:0000313" key="6">
    <source>
        <dbReference type="EMBL" id="GEU42845.1"/>
    </source>
</evidence>
<evidence type="ECO:0000259" key="5">
    <source>
        <dbReference type="PROSITE" id="PS50158"/>
    </source>
</evidence>
<dbReference type="InterPro" id="IPR001878">
    <property type="entry name" value="Znf_CCHC"/>
</dbReference>
<keyword evidence="3" id="KW-0175">Coiled coil</keyword>
<keyword evidence="1" id="KW-0645">Protease</keyword>
<feature type="region of interest" description="Disordered" evidence="4">
    <location>
        <begin position="1"/>
        <end position="25"/>
    </location>
</feature>
<dbReference type="Pfam" id="PF22936">
    <property type="entry name" value="Pol_BBD"/>
    <property type="match status" value="1"/>
</dbReference>
<dbReference type="CDD" id="cd09272">
    <property type="entry name" value="RNase_HI_RT_Ty1"/>
    <property type="match status" value="1"/>
</dbReference>
<proteinExistence type="predicted"/>
<keyword evidence="1" id="KW-0378">Hydrolase</keyword>
<reference evidence="6" key="1">
    <citation type="journal article" date="2019" name="Sci. Rep.">
        <title>Draft genome of Tanacetum cinerariifolium, the natural source of mosquito coil.</title>
        <authorList>
            <person name="Yamashiro T."/>
            <person name="Shiraishi A."/>
            <person name="Satake H."/>
            <person name="Nakayama K."/>
        </authorList>
    </citation>
    <scope>NUCLEOTIDE SEQUENCE</scope>
</reference>
<protein>
    <submittedName>
        <fullName evidence="6">Retrovirus-related Pol polyprotein from transposon TNT 1-94</fullName>
    </submittedName>
</protein>
<dbReference type="GO" id="GO:0003676">
    <property type="term" value="F:nucleic acid binding"/>
    <property type="evidence" value="ECO:0007669"/>
    <property type="project" value="InterPro"/>
</dbReference>
<name>A0A6L2K444_TANCI</name>
<feature type="coiled-coil region" evidence="3">
    <location>
        <begin position="1823"/>
        <end position="1852"/>
    </location>
</feature>
<comment type="caution">
    <text evidence="6">The sequence shown here is derived from an EMBL/GenBank/DDBJ whole genome shotgun (WGS) entry which is preliminary data.</text>
</comment>
<dbReference type="PANTHER" id="PTHR11439">
    <property type="entry name" value="GAG-POL-RELATED RETROTRANSPOSON"/>
    <property type="match status" value="1"/>
</dbReference>
<dbReference type="Pfam" id="PF07727">
    <property type="entry name" value="RVT_2"/>
    <property type="match status" value="1"/>
</dbReference>
<dbReference type="InterPro" id="IPR013103">
    <property type="entry name" value="RVT_2"/>
</dbReference>
<keyword evidence="1" id="KW-0064">Aspartyl protease</keyword>
<gene>
    <name evidence="6" type="ORF">Tci_014823</name>
</gene>
<dbReference type="InterPro" id="IPR036875">
    <property type="entry name" value="Znf_CCHC_sf"/>
</dbReference>
<feature type="coiled-coil region" evidence="3">
    <location>
        <begin position="1620"/>
        <end position="1672"/>
    </location>
</feature>
<dbReference type="Pfam" id="PF25597">
    <property type="entry name" value="SH3_retrovirus"/>
    <property type="match status" value="1"/>
</dbReference>
<dbReference type="InterPro" id="IPR043502">
    <property type="entry name" value="DNA/RNA_pol_sf"/>
</dbReference>
<feature type="domain" description="CCHC-type" evidence="5">
    <location>
        <begin position="429"/>
        <end position="444"/>
    </location>
</feature>
<evidence type="ECO:0000256" key="2">
    <source>
        <dbReference type="PROSITE-ProRule" id="PRU00047"/>
    </source>
</evidence>
<feature type="compositionally biased region" description="Basic and acidic residues" evidence="4">
    <location>
        <begin position="1010"/>
        <end position="1019"/>
    </location>
</feature>
<dbReference type="InterPro" id="IPR025724">
    <property type="entry name" value="GAG-pre-integrase_dom"/>
</dbReference>
<dbReference type="SMART" id="SM00343">
    <property type="entry name" value="ZnF_C2HC"/>
    <property type="match status" value="1"/>
</dbReference>
<accession>A0A6L2K444</accession>
<dbReference type="SUPFAM" id="SSF57756">
    <property type="entry name" value="Retrovirus zinc finger-like domains"/>
    <property type="match status" value="1"/>
</dbReference>
<evidence type="ECO:0000256" key="3">
    <source>
        <dbReference type="SAM" id="Coils"/>
    </source>
</evidence>
<sequence length="1891" mass="214141">MDEEDSRALKRLNETQAEKAAKKQKLSEEVEELKRNLQIVLNEDDDVYTEATPLARKVPVVDYKIIELNNKPHYKIIRADETHQLYVSFLSLLRNFNREDLEALWNLVKERFSTSKPKNFFDDFLLVTLGAMFKKLDIHAQIWKNQRTIHGPAKVKGWKPLESCDEEEVVPKVDDVSLVVEVVDDAFGGDGDEDFVIGEGVVVLSSSLVSLQRVVVGLIFLEGLEEENRVEAMKGKKCLHARSLHHFHHYHHHWDERRMVDQSAFTNGIISSLKQAFVCSNTNKPSPIAVAAVLSLKTTSKPARLPRTTANAYGTSTSTILGLVTAEEKAQKKNDVKARSMLLMALPNEHLLTFSQYKDAKTLFEAIQARYGGNDAKKKTQRTLLKQMYENFNAPSTKSFDSIFNKLQKINITINGSDTAGYDKTKVECFNCHKIEHFARECRSPRNHESMARNQDNSRNPVNIEDNLPKLWCQLMEKVLIGATWLMMKSHSSYGFLRLRGLFAPLTIDLSNSGLEEFQHPEFKGYGPKDSKSVCVDTLNDIKKALDALIIKDWVSNSDKDEFEEIVLKYNNVQHKPEQANQPRKVSQNPRHERTNWNEISTQNLGAGNFAPTAVLTKSSIVPISTARQSSPGAATPVSAVRPINTVASKPLVHVAKPRQNALKKSHSLSRRPFYQQTTLKNRNLNNNVNTAKAYSVNTAKGNKVPSVVETQGINAIKSSASWVWRPKIKGATQNALKDQGYFDSGCSKHMTGNISYLTDFKEHDGGYVAFGGGAKDGKITDKGIIGTSKLDFKDVYFVKELQFNLFSVSQMCDKKNSVLFTDTECFVLSPNFKLADESQILLKVPRNNNMYSFDIKNVVPKKDLTCLLAKATNDESMLRHMRLGHINFKNINKLVKDNLAEVVNTACYVQNKVLVVKPHFKTPYELFKGRSPTLSFMRPFGCHVTILNTLDQLGKFDGKLDEGIFVGYSTISKAFRVYNIRTRKVEENLHITFLENKPMIVGTNSNDFADGHNKDKHVPSQSSKSNNQERPNAESSTKTINTTGPVNTPTLTYVEYPNDPLMPDLEDVGIFDDAYDDRDEGAEADYNNLEIIISVSPIPSTRIHKDHPKEHIIREMEPKKTLMDLPLGKKAIRIKWVYRNKRDQRGIVVRYKAGLVAHGHRQEEGIDYDEVFAPVARIEAIMLFLAYASFMDFTVYQMDVKSAFLYSTIEEEVYVSQPPGFVDPEFPDRVYKVEKALYGLHQAPRAWYETLSTYLLDNGFRKRIIIKTLFIKQIKDDILLVQVYVDDIIFGSTKRSMSTEFEQLMNKRFQMSSIGELTFFLGLQVEQQKDGIFISQDKYVCDILKNFGFSSVKSLSTPIETHKPLSKDVTGTDVDVYLYRYLKGQPILGLWYPKDSPLELISYFDSDYAGVSLDRKSTTGGCQFLGSRLISWQCKKQTIMANSTTEAEYIAASNYRLKLKGYLINDGHTDWVQHANKKKLAIPRQTTTGKELLNLLMAGSLPKTTLPTLLTSLKIKTVNDDVRLQALINGKKVVITEASIRHDLKLNDAEGTSCLPNAMIFKELARMGCEKPSEKLTFYKAFFSPQWKFFIHTILQCLKDPVPKHSNDPLPSGEDSMPLKELMVLCTNLLNKVLDLENEVIEMKSSYKAKIAELESRVEKPEEKNRLLTKELKSFNSKVDSPAYKETVMDRRNHLNRGGKLQILMLMQRSIWKMFAEDMVEVITIAKIIVDEVSTAVGELNVADEEQVSVAPTNIITAQPSEATKTTVDITGAPKAKGIVFHDVEESTTRTASLKVHVKDKGKAKLVEQLEVRKSRKALIAIDAEVTRRIEENAEKQKLEEQQEDKELKRNLEIVPDDKDDVFVNVAPLSSKPPTIVDYKIYKEGKKEHF</sequence>
<evidence type="ECO:0000256" key="1">
    <source>
        <dbReference type="ARBA" id="ARBA00022750"/>
    </source>
</evidence>
<keyword evidence="2" id="KW-0862">Zinc</keyword>
<dbReference type="PANTHER" id="PTHR11439:SF495">
    <property type="entry name" value="REVERSE TRANSCRIPTASE, RNA-DEPENDENT DNA POLYMERASE-RELATED"/>
    <property type="match status" value="1"/>
</dbReference>
<dbReference type="InterPro" id="IPR054722">
    <property type="entry name" value="PolX-like_BBD"/>
</dbReference>
<dbReference type="Pfam" id="PF13976">
    <property type="entry name" value="gag_pre-integrs"/>
    <property type="match status" value="1"/>
</dbReference>
<keyword evidence="2" id="KW-0863">Zinc-finger</keyword>
<organism evidence="6">
    <name type="scientific">Tanacetum cinerariifolium</name>
    <name type="common">Dalmatian daisy</name>
    <name type="synonym">Chrysanthemum cinerariifolium</name>
    <dbReference type="NCBI Taxonomy" id="118510"/>
    <lineage>
        <taxon>Eukaryota</taxon>
        <taxon>Viridiplantae</taxon>
        <taxon>Streptophyta</taxon>
        <taxon>Embryophyta</taxon>
        <taxon>Tracheophyta</taxon>
        <taxon>Spermatophyta</taxon>
        <taxon>Magnoliopsida</taxon>
        <taxon>eudicotyledons</taxon>
        <taxon>Gunneridae</taxon>
        <taxon>Pentapetalae</taxon>
        <taxon>asterids</taxon>
        <taxon>campanulids</taxon>
        <taxon>Asterales</taxon>
        <taxon>Asteraceae</taxon>
        <taxon>Asteroideae</taxon>
        <taxon>Anthemideae</taxon>
        <taxon>Anthemidinae</taxon>
        <taxon>Tanacetum</taxon>
    </lineage>
</organism>
<dbReference type="GO" id="GO:0008270">
    <property type="term" value="F:zinc ion binding"/>
    <property type="evidence" value="ECO:0007669"/>
    <property type="project" value="UniProtKB-KW"/>
</dbReference>
<evidence type="ECO:0000256" key="4">
    <source>
        <dbReference type="SAM" id="MobiDB-lite"/>
    </source>
</evidence>
<dbReference type="PROSITE" id="PS50158">
    <property type="entry name" value="ZF_CCHC"/>
    <property type="match status" value="1"/>
</dbReference>
<keyword evidence="2" id="KW-0479">Metal-binding</keyword>